<sequence length="160" mass="18123">MTEIKDIGIVWSNETGKGEWHIENGDIAVDHALYSSVMVSLFTDRVAPLEPSQSEKNAAIGKVDGDRRGWWGDMLRTEPMGSRLWQLKRAVKADKNSIIDSAQDMIYEALSWMVESGLVDSMNADVKWVQSGLLQFSIQLKEPKQYSPKIFLFSWAWEGV</sequence>
<dbReference type="Proteomes" id="UP000194946">
    <property type="component" value="Unassembled WGS sequence"/>
</dbReference>
<evidence type="ECO:0008006" key="3">
    <source>
        <dbReference type="Google" id="ProtNLM"/>
    </source>
</evidence>
<dbReference type="Pfam" id="PF07409">
    <property type="entry name" value="GP46"/>
    <property type="match status" value="1"/>
</dbReference>
<organism evidence="1 2">
    <name type="scientific">Commensalibacter intestini</name>
    <dbReference type="NCBI Taxonomy" id="479936"/>
    <lineage>
        <taxon>Bacteria</taxon>
        <taxon>Pseudomonadati</taxon>
        <taxon>Pseudomonadota</taxon>
        <taxon>Alphaproteobacteria</taxon>
        <taxon>Acetobacterales</taxon>
        <taxon>Acetobacteraceae</taxon>
    </lineage>
</organism>
<dbReference type="RefSeq" id="WP_086632637.1">
    <property type="nucleotide sequence ID" value="NZ_JOPB01000018.1"/>
</dbReference>
<evidence type="ECO:0000313" key="1">
    <source>
        <dbReference type="EMBL" id="OUI77785.1"/>
    </source>
</evidence>
<gene>
    <name evidence="1" type="ORF">HK18_01200</name>
</gene>
<accession>A0A251ZSZ6</accession>
<protein>
    <recommendedName>
        <fullName evidence="3">Bacteriophage protein GP46</fullName>
    </recommendedName>
</protein>
<evidence type="ECO:0000313" key="2">
    <source>
        <dbReference type="Proteomes" id="UP000194946"/>
    </source>
</evidence>
<dbReference type="InterPro" id="IPR010877">
    <property type="entry name" value="Phage_Mu_Gp46"/>
</dbReference>
<name>A0A251ZSZ6_9PROT</name>
<reference evidence="2" key="1">
    <citation type="submission" date="2014-06" db="EMBL/GenBank/DDBJ databases">
        <authorList>
            <person name="Winans N.J."/>
            <person name="Newell P.D."/>
            <person name="Douglas A.E."/>
        </authorList>
    </citation>
    <scope>NUCLEOTIDE SEQUENCE [LARGE SCALE GENOMIC DNA]</scope>
    <source>
        <strain evidence="2">DmL_052</strain>
    </source>
</reference>
<keyword evidence="2" id="KW-1185">Reference proteome</keyword>
<comment type="caution">
    <text evidence="1">The sequence shown here is derived from an EMBL/GenBank/DDBJ whole genome shotgun (WGS) entry which is preliminary data.</text>
</comment>
<dbReference type="EMBL" id="JOPB01000018">
    <property type="protein sequence ID" value="OUI77785.1"/>
    <property type="molecule type" value="Genomic_DNA"/>
</dbReference>
<dbReference type="AlphaFoldDB" id="A0A251ZSZ6"/>
<proteinExistence type="predicted"/>